<accession>A0A146KHL7</accession>
<organism evidence="1">
    <name type="scientific">Trepomonas sp. PC1</name>
    <dbReference type="NCBI Taxonomy" id="1076344"/>
    <lineage>
        <taxon>Eukaryota</taxon>
        <taxon>Metamonada</taxon>
        <taxon>Diplomonadida</taxon>
        <taxon>Hexamitidae</taxon>
        <taxon>Hexamitinae</taxon>
        <taxon>Trepomonas</taxon>
    </lineage>
</organism>
<dbReference type="AlphaFoldDB" id="A0A146KHL7"/>
<reference evidence="1" key="1">
    <citation type="submission" date="2015-07" db="EMBL/GenBank/DDBJ databases">
        <title>Adaptation to a free-living lifestyle via gene acquisitions in the diplomonad Trepomonas sp. PC1.</title>
        <authorList>
            <person name="Xu F."/>
            <person name="Jerlstrom-Hultqvist J."/>
            <person name="Kolisko M."/>
            <person name="Simpson A.G.B."/>
            <person name="Roger A.J."/>
            <person name="Svard S.G."/>
            <person name="Andersson J.O."/>
        </authorList>
    </citation>
    <scope>NUCLEOTIDE SEQUENCE</scope>
    <source>
        <strain evidence="1">PC1</strain>
    </source>
</reference>
<proteinExistence type="predicted"/>
<dbReference type="EMBL" id="GDID01001660">
    <property type="protein sequence ID" value="JAP94946.1"/>
    <property type="molecule type" value="Transcribed_RNA"/>
</dbReference>
<name>A0A146KHL7_9EUKA</name>
<evidence type="ECO:0000313" key="1">
    <source>
        <dbReference type="EMBL" id="JAP94946.1"/>
    </source>
</evidence>
<protein>
    <submittedName>
        <fullName evidence="1">Uncharacterized protein</fullName>
    </submittedName>
</protein>
<sequence length="197" mass="22543">DFCVVLINVLQHKDVTLKKSAMEVADLIISTSPDQYQEIFAIFQASLPKNVFQQFANQLAAEHVSDEEFVQVLNGKVDRPVSPTKRVLSPKKIQQSQKPEAQLISYPEPIQMQNLNWKEKKVIIEGLLQDFSQQTYIQPSADFCRQLSMVMEQEQNVLCASLLMKLMAQISNSVVNFKFARSQFSAIYNKLKDKRCV</sequence>
<gene>
    <name evidence="1" type="ORF">TPC1_12209</name>
</gene>
<feature type="non-terminal residue" evidence="1">
    <location>
        <position position="1"/>
    </location>
</feature>
<feature type="non-terminal residue" evidence="1">
    <location>
        <position position="197"/>
    </location>
</feature>